<organism evidence="8 9">
    <name type="scientific">Tilletia indica</name>
    <dbReference type="NCBI Taxonomy" id="43049"/>
    <lineage>
        <taxon>Eukaryota</taxon>
        <taxon>Fungi</taxon>
        <taxon>Dikarya</taxon>
        <taxon>Basidiomycota</taxon>
        <taxon>Ustilaginomycotina</taxon>
        <taxon>Exobasidiomycetes</taxon>
        <taxon>Tilletiales</taxon>
        <taxon>Tilletiaceae</taxon>
        <taxon>Tilletia</taxon>
    </lineage>
</organism>
<dbReference type="InterPro" id="IPR008906">
    <property type="entry name" value="HATC_C_dom"/>
</dbReference>
<feature type="compositionally biased region" description="Low complexity" evidence="6">
    <location>
        <begin position="829"/>
        <end position="861"/>
    </location>
</feature>
<dbReference type="SUPFAM" id="SSF53098">
    <property type="entry name" value="Ribonuclease H-like"/>
    <property type="match status" value="1"/>
</dbReference>
<feature type="compositionally biased region" description="Polar residues" evidence="6">
    <location>
        <begin position="708"/>
        <end position="717"/>
    </location>
</feature>
<feature type="compositionally biased region" description="Basic and acidic residues" evidence="6">
    <location>
        <begin position="210"/>
        <end position="220"/>
    </location>
</feature>
<feature type="compositionally biased region" description="Basic and acidic residues" evidence="6">
    <location>
        <begin position="167"/>
        <end position="176"/>
    </location>
</feature>
<comment type="subcellular location">
    <subcellularLocation>
        <location evidence="1">Nucleus</location>
    </subcellularLocation>
</comment>
<dbReference type="InterPro" id="IPR052035">
    <property type="entry name" value="ZnF_BED_domain_contain"/>
</dbReference>
<gene>
    <name evidence="8" type="ORF">A4X13_0g8408</name>
</gene>
<name>A0A8T8SFB6_9BASI</name>
<dbReference type="AlphaFoldDB" id="A0A8T8SFB6"/>
<protein>
    <recommendedName>
        <fullName evidence="7">HAT C-terminal dimerisation domain-containing protein</fullName>
    </recommendedName>
</protein>
<dbReference type="Proteomes" id="UP000077521">
    <property type="component" value="Unassembled WGS sequence"/>
</dbReference>
<evidence type="ECO:0000259" key="7">
    <source>
        <dbReference type="Pfam" id="PF05699"/>
    </source>
</evidence>
<keyword evidence="3" id="KW-0863">Zinc-finger</keyword>
<feature type="compositionally biased region" description="Acidic residues" evidence="6">
    <location>
        <begin position="277"/>
        <end position="289"/>
    </location>
</feature>
<dbReference type="InterPro" id="IPR012337">
    <property type="entry name" value="RNaseH-like_sf"/>
</dbReference>
<feature type="compositionally biased region" description="Basic and acidic residues" evidence="6">
    <location>
        <begin position="254"/>
        <end position="270"/>
    </location>
</feature>
<evidence type="ECO:0000256" key="6">
    <source>
        <dbReference type="SAM" id="MobiDB-lite"/>
    </source>
</evidence>
<evidence type="ECO:0000256" key="2">
    <source>
        <dbReference type="ARBA" id="ARBA00022723"/>
    </source>
</evidence>
<feature type="region of interest" description="Disordered" evidence="6">
    <location>
        <begin position="120"/>
        <end position="372"/>
    </location>
</feature>
<feature type="region of interest" description="Disordered" evidence="6">
    <location>
        <begin position="812"/>
        <end position="861"/>
    </location>
</feature>
<accession>A0A8T8SFB6</accession>
<keyword evidence="5" id="KW-0539">Nucleus</keyword>
<dbReference type="Pfam" id="PF05699">
    <property type="entry name" value="Dimer_Tnp_hAT"/>
    <property type="match status" value="1"/>
</dbReference>
<feature type="region of interest" description="Disordered" evidence="6">
    <location>
        <begin position="702"/>
        <end position="787"/>
    </location>
</feature>
<proteinExistence type="predicted"/>
<feature type="compositionally biased region" description="Low complexity" evidence="6">
    <location>
        <begin position="320"/>
        <end position="336"/>
    </location>
</feature>
<evidence type="ECO:0000256" key="3">
    <source>
        <dbReference type="ARBA" id="ARBA00022771"/>
    </source>
</evidence>
<sequence length="1221" mass="133741">MSDAAPPAYDPIIFDLVGQYAFENLPDQPFHSQLDELNLPPNVGQAWSNFAFHARSSTSQQTDANKTLPSSVTAMIVSACSPDLYSVRTNTHSGLPSQPKVNDPGTKLWWEEFVKEPSSQTWSQLRDGSHSSQAGTSQSTASPIKHVAIAARSPSTSRTILGRPKARPLEHRRDRSEDDEEEGTAFFRRSKRSRTSSTRLSGYETATDGESERKRTDPPKRGHPSKGKARAVSQSHNIGSSGPSSSKGKGRMSGLERREQDAAMRNRAPESDFGDSALEDEGDDSDVDQYDPGANGQDSDEEAITSTPTRAHPKRKRAAAKSASRKVSSSRSKAQKGGPSSRSKAPKERVNVDDIEDASEKEAKEKSTRGVGSKGSAYYKYFIPKAKSLEWKYPRNDRPRYQAIVQMFMCRFCESEIPITNDTPSPMALHFNKKHKSSLCRNLLDPKDHSLRGTFGPYVPPAQKAKGTRAASSYSAATSGKDVAGWLAGHRERAHEIKLEVVRRNAAEWLFTDCLPFTTLRTAAFQKFIESIDPAALKALMSARQVQRDVAEIGSVLLRNAVSALRSNDFSLQLDEWTTPGFRHAFQAMVASYIDESWEFHSFCVDFKVLQGRHSGATFSGYVVDFLFEHDLVSKWNATIITDSASAVVRMGHLIEQRLQEDNITTSFNASTHHLRCFAHHLNLCVQSLYVALGVPKSSGRKKVVIPGQTTASSESGPNLDDPRRRAKLMASLDTDDEAENGLSSDEFDEETEDEGDDDLEKEKSAGDGGALGPTADDDLEDDDGGVEEGVALDEDFENSGMRLLETIPEEAEEDELLSSDQTVGAARPSTGPAGPSSSTDSTAGPSSSTGPEGTLSSTESKTLSPLVKIANIVAIARSSPERRRRFLRLAKEAYKENPKKAAAVHIPPAFNKTRWNSRFFQLRVALRFAKSLAYVVRADVLEGNNEYGADLDLKQDEIMLLRRTVRILGYFMALTKQVEVRGPSACEVLALHGKLAHALTVEIDLARKTGGASGKFFGDALQVAADKLRPYREKASSCEPLLLAAVLDPRNRLRTLRRDFPDKVDAAKALLHREVSLAAGDREVPAMAPIATDVLEIDVWARDRTPDPETPVGSEVDEITAYLGFQFNMRAGTTVLQWWKENQVNFPTLAKVARKALALTGSTAEVERCFSAAGRICSVRRRSLSPTSLQQLLLANQLIKAGFSTTLAAPIAPTPDITPA</sequence>
<feature type="compositionally biased region" description="Low complexity" evidence="6">
    <location>
        <begin position="130"/>
        <end position="142"/>
    </location>
</feature>
<evidence type="ECO:0000256" key="4">
    <source>
        <dbReference type="ARBA" id="ARBA00022833"/>
    </source>
</evidence>
<evidence type="ECO:0000256" key="5">
    <source>
        <dbReference type="ARBA" id="ARBA00023242"/>
    </source>
</evidence>
<reference evidence="8" key="2">
    <citation type="journal article" date="2019" name="IMA Fungus">
        <title>Genome sequencing and comparison of five Tilletia species to identify candidate genes for the detection of regulated species infecting wheat.</title>
        <authorList>
            <person name="Nguyen H.D.T."/>
            <person name="Sultana T."/>
            <person name="Kesanakurti P."/>
            <person name="Hambleton S."/>
        </authorList>
    </citation>
    <scope>NUCLEOTIDE SEQUENCE</scope>
    <source>
        <strain evidence="8">DAOMC 236416</strain>
    </source>
</reference>
<dbReference type="PANTHER" id="PTHR46481:SF10">
    <property type="entry name" value="ZINC FINGER BED DOMAIN-CONTAINING PROTEIN 39"/>
    <property type="match status" value="1"/>
</dbReference>
<dbReference type="EMBL" id="LWDF02001446">
    <property type="protein sequence ID" value="KAE8238714.1"/>
    <property type="molecule type" value="Genomic_DNA"/>
</dbReference>
<evidence type="ECO:0000313" key="8">
    <source>
        <dbReference type="EMBL" id="KAE8238714.1"/>
    </source>
</evidence>
<keyword evidence="9" id="KW-1185">Reference proteome</keyword>
<keyword evidence="4" id="KW-0862">Zinc</keyword>
<dbReference type="GO" id="GO:0046983">
    <property type="term" value="F:protein dimerization activity"/>
    <property type="evidence" value="ECO:0007669"/>
    <property type="project" value="InterPro"/>
</dbReference>
<feature type="compositionally biased region" description="Low complexity" evidence="6">
    <location>
        <begin position="233"/>
        <end position="247"/>
    </location>
</feature>
<feature type="compositionally biased region" description="Basic and acidic residues" evidence="6">
    <location>
        <begin position="345"/>
        <end position="368"/>
    </location>
</feature>
<dbReference type="PANTHER" id="PTHR46481">
    <property type="entry name" value="ZINC FINGER BED DOMAIN-CONTAINING PROTEIN 4"/>
    <property type="match status" value="1"/>
</dbReference>
<reference evidence="8" key="1">
    <citation type="submission" date="2016-04" db="EMBL/GenBank/DDBJ databases">
        <authorList>
            <person name="Nguyen H.D."/>
            <person name="Samba Siva P."/>
            <person name="Cullis J."/>
            <person name="Levesque C.A."/>
            <person name="Hambleton S."/>
        </authorList>
    </citation>
    <scope>NUCLEOTIDE SEQUENCE</scope>
    <source>
        <strain evidence="8">DAOMC 236416</strain>
    </source>
</reference>
<feature type="domain" description="HAT C-terminal dimerisation" evidence="7">
    <location>
        <begin position="1121"/>
        <end position="1198"/>
    </location>
</feature>
<keyword evidence="2" id="KW-0479">Metal-binding</keyword>
<evidence type="ECO:0000256" key="1">
    <source>
        <dbReference type="ARBA" id="ARBA00004123"/>
    </source>
</evidence>
<feature type="compositionally biased region" description="Acidic residues" evidence="6">
    <location>
        <begin position="734"/>
        <end position="760"/>
    </location>
</feature>
<evidence type="ECO:0000313" key="9">
    <source>
        <dbReference type="Proteomes" id="UP000077521"/>
    </source>
</evidence>
<dbReference type="GO" id="GO:0005634">
    <property type="term" value="C:nucleus"/>
    <property type="evidence" value="ECO:0007669"/>
    <property type="project" value="UniProtKB-SubCell"/>
</dbReference>
<comment type="caution">
    <text evidence="8">The sequence shown here is derived from an EMBL/GenBank/DDBJ whole genome shotgun (WGS) entry which is preliminary data.</text>
</comment>
<dbReference type="GO" id="GO:0008270">
    <property type="term" value="F:zinc ion binding"/>
    <property type="evidence" value="ECO:0007669"/>
    <property type="project" value="UniProtKB-KW"/>
</dbReference>
<feature type="compositionally biased region" description="Acidic residues" evidence="6">
    <location>
        <begin position="776"/>
        <end position="787"/>
    </location>
</feature>